<evidence type="ECO:0000256" key="1">
    <source>
        <dbReference type="SAM" id="MobiDB-lite"/>
    </source>
</evidence>
<feature type="region of interest" description="Disordered" evidence="1">
    <location>
        <begin position="1"/>
        <end position="38"/>
    </location>
</feature>
<dbReference type="Proteomes" id="UP000824120">
    <property type="component" value="Chromosome 5"/>
</dbReference>
<comment type="caution">
    <text evidence="2">The sequence shown here is derived from an EMBL/GenBank/DDBJ whole genome shotgun (WGS) entry which is preliminary data.</text>
</comment>
<protein>
    <submittedName>
        <fullName evidence="2">Uncharacterized protein</fullName>
    </submittedName>
</protein>
<evidence type="ECO:0000313" key="3">
    <source>
        <dbReference type="Proteomes" id="UP000824120"/>
    </source>
</evidence>
<evidence type="ECO:0000313" key="2">
    <source>
        <dbReference type="EMBL" id="KAG5605804.1"/>
    </source>
</evidence>
<keyword evidence="3" id="KW-1185">Reference proteome</keyword>
<feature type="compositionally biased region" description="Polar residues" evidence="1">
    <location>
        <begin position="1"/>
        <end position="21"/>
    </location>
</feature>
<organism evidence="2 3">
    <name type="scientific">Solanum commersonii</name>
    <name type="common">Commerson's wild potato</name>
    <name type="synonym">Commerson's nightshade</name>
    <dbReference type="NCBI Taxonomy" id="4109"/>
    <lineage>
        <taxon>Eukaryota</taxon>
        <taxon>Viridiplantae</taxon>
        <taxon>Streptophyta</taxon>
        <taxon>Embryophyta</taxon>
        <taxon>Tracheophyta</taxon>
        <taxon>Spermatophyta</taxon>
        <taxon>Magnoliopsida</taxon>
        <taxon>eudicotyledons</taxon>
        <taxon>Gunneridae</taxon>
        <taxon>Pentapetalae</taxon>
        <taxon>asterids</taxon>
        <taxon>lamiids</taxon>
        <taxon>Solanales</taxon>
        <taxon>Solanaceae</taxon>
        <taxon>Solanoideae</taxon>
        <taxon>Solaneae</taxon>
        <taxon>Solanum</taxon>
    </lineage>
</organism>
<sequence length="93" mass="10394">MNAIYRTTTGSTKNDTRTTIGSLPAADGSHSKPNLNGSKIQQTASMNSAFISSKIQKIEAMVITISEGELEWARKIISINLRWINSIRKEWRK</sequence>
<dbReference type="EMBL" id="JACXVP010000005">
    <property type="protein sequence ID" value="KAG5605804.1"/>
    <property type="molecule type" value="Genomic_DNA"/>
</dbReference>
<name>A0A9J5Z302_SOLCO</name>
<accession>A0A9J5Z302</accession>
<reference evidence="2 3" key="1">
    <citation type="submission" date="2020-09" db="EMBL/GenBank/DDBJ databases">
        <title>De no assembly of potato wild relative species, Solanum commersonii.</title>
        <authorList>
            <person name="Cho K."/>
        </authorList>
    </citation>
    <scope>NUCLEOTIDE SEQUENCE [LARGE SCALE GENOMIC DNA]</scope>
    <source>
        <strain evidence="2">LZ3.2</strain>
        <tissue evidence="2">Leaf</tissue>
    </source>
</reference>
<gene>
    <name evidence="2" type="ORF">H5410_027296</name>
</gene>
<proteinExistence type="predicted"/>
<dbReference type="AlphaFoldDB" id="A0A9J5Z302"/>